<evidence type="ECO:0000313" key="12">
    <source>
        <dbReference type="EMBL" id="SYZ32680.1"/>
    </source>
</evidence>
<evidence type="ECO:0000256" key="4">
    <source>
        <dbReference type="ARBA" id="ARBA00022679"/>
    </source>
</evidence>
<evidence type="ECO:0000256" key="2">
    <source>
        <dbReference type="ARBA" id="ARBA00003215"/>
    </source>
</evidence>
<dbReference type="Pfam" id="PF02578">
    <property type="entry name" value="Cu-oxidase_4"/>
    <property type="match status" value="1"/>
</dbReference>
<evidence type="ECO:0000256" key="9">
    <source>
        <dbReference type="ARBA" id="ARBA00047989"/>
    </source>
</evidence>
<reference evidence="13" key="1">
    <citation type="submission" date="2018-08" db="EMBL/GenBank/DDBJ databases">
        <authorList>
            <person name="Hornung B."/>
        </authorList>
    </citation>
    <scope>NUCLEOTIDE SEQUENCE [LARGE SCALE GENOMIC DNA]</scope>
</reference>
<evidence type="ECO:0000256" key="10">
    <source>
        <dbReference type="ARBA" id="ARBA00048968"/>
    </source>
</evidence>
<dbReference type="RefSeq" id="WP_119161049.1">
    <property type="nucleotide sequence ID" value="NZ_LR134442.1"/>
</dbReference>
<gene>
    <name evidence="12" type="ORF">PROPAUS_0569</name>
</gene>
<comment type="catalytic activity">
    <reaction evidence="9">
        <text>adenosine + H2O + H(+) = inosine + NH4(+)</text>
        <dbReference type="Rhea" id="RHEA:24408"/>
        <dbReference type="ChEBI" id="CHEBI:15377"/>
        <dbReference type="ChEBI" id="CHEBI:15378"/>
        <dbReference type="ChEBI" id="CHEBI:16335"/>
        <dbReference type="ChEBI" id="CHEBI:17596"/>
        <dbReference type="ChEBI" id="CHEBI:28938"/>
        <dbReference type="EC" id="3.5.4.4"/>
    </reaction>
    <physiologicalReaction direction="left-to-right" evidence="9">
        <dbReference type="Rhea" id="RHEA:24409"/>
    </physiologicalReaction>
</comment>
<evidence type="ECO:0000256" key="7">
    <source>
        <dbReference type="ARBA" id="ARBA00022833"/>
    </source>
</evidence>
<dbReference type="GO" id="GO:0016787">
    <property type="term" value="F:hydrolase activity"/>
    <property type="evidence" value="ECO:0007669"/>
    <property type="project" value="UniProtKB-KW"/>
</dbReference>
<comment type="similarity">
    <text evidence="3">Belongs to the purine nucleoside phosphorylase YfiH/LACC1 family.</text>
</comment>
<proteinExistence type="inferred from homology"/>
<protein>
    <submittedName>
        <fullName evidence="12">Multi-copper polyphenol oxidoreductase laccase</fullName>
    </submittedName>
</protein>
<evidence type="ECO:0000256" key="1">
    <source>
        <dbReference type="ARBA" id="ARBA00000553"/>
    </source>
</evidence>
<dbReference type="CDD" id="cd16833">
    <property type="entry name" value="YfiH"/>
    <property type="match status" value="1"/>
</dbReference>
<evidence type="ECO:0000256" key="5">
    <source>
        <dbReference type="ARBA" id="ARBA00022723"/>
    </source>
</evidence>
<dbReference type="SUPFAM" id="SSF64438">
    <property type="entry name" value="CNF1/YfiH-like putative cysteine hydrolases"/>
    <property type="match status" value="1"/>
</dbReference>
<comment type="catalytic activity">
    <reaction evidence="10">
        <text>adenosine + phosphate = alpha-D-ribose 1-phosphate + adenine</text>
        <dbReference type="Rhea" id="RHEA:27642"/>
        <dbReference type="ChEBI" id="CHEBI:16335"/>
        <dbReference type="ChEBI" id="CHEBI:16708"/>
        <dbReference type="ChEBI" id="CHEBI:43474"/>
        <dbReference type="ChEBI" id="CHEBI:57720"/>
        <dbReference type="EC" id="2.4.2.1"/>
    </reaction>
    <physiologicalReaction direction="left-to-right" evidence="10">
        <dbReference type="Rhea" id="RHEA:27643"/>
    </physiologicalReaction>
</comment>
<dbReference type="AlphaFoldDB" id="A0A383S3V5"/>
<dbReference type="GO" id="GO:0017061">
    <property type="term" value="F:S-methyl-5-thioadenosine phosphorylase activity"/>
    <property type="evidence" value="ECO:0007669"/>
    <property type="project" value="UniProtKB-EC"/>
</dbReference>
<organism evidence="12 13">
    <name type="scientific">Propionibacterium australiense</name>
    <dbReference type="NCBI Taxonomy" id="119981"/>
    <lineage>
        <taxon>Bacteria</taxon>
        <taxon>Bacillati</taxon>
        <taxon>Actinomycetota</taxon>
        <taxon>Actinomycetes</taxon>
        <taxon>Propionibacteriales</taxon>
        <taxon>Propionibacteriaceae</taxon>
        <taxon>Propionibacterium</taxon>
    </lineage>
</organism>
<name>A0A383S3V5_9ACTN</name>
<keyword evidence="13" id="KW-1185">Reference proteome</keyword>
<keyword evidence="4" id="KW-0808">Transferase</keyword>
<dbReference type="InterPro" id="IPR011324">
    <property type="entry name" value="Cytotoxic_necrot_fac-like_cat"/>
</dbReference>
<keyword evidence="7" id="KW-0862">Zinc</keyword>
<dbReference type="PANTHER" id="PTHR30616">
    <property type="entry name" value="UNCHARACTERIZED PROTEIN YFIH"/>
    <property type="match status" value="1"/>
</dbReference>
<comment type="catalytic activity">
    <reaction evidence="1">
        <text>inosine + phosphate = alpha-D-ribose 1-phosphate + hypoxanthine</text>
        <dbReference type="Rhea" id="RHEA:27646"/>
        <dbReference type="ChEBI" id="CHEBI:17368"/>
        <dbReference type="ChEBI" id="CHEBI:17596"/>
        <dbReference type="ChEBI" id="CHEBI:43474"/>
        <dbReference type="ChEBI" id="CHEBI:57720"/>
        <dbReference type="EC" id="2.4.2.1"/>
    </reaction>
    <physiologicalReaction direction="left-to-right" evidence="1">
        <dbReference type="Rhea" id="RHEA:27647"/>
    </physiologicalReaction>
</comment>
<dbReference type="GO" id="GO:0005507">
    <property type="term" value="F:copper ion binding"/>
    <property type="evidence" value="ECO:0007669"/>
    <property type="project" value="TreeGrafter"/>
</dbReference>
<dbReference type="InterPro" id="IPR038371">
    <property type="entry name" value="Cu_polyphenol_OxRdtase_sf"/>
</dbReference>
<dbReference type="EMBL" id="UNQJ01000002">
    <property type="protein sequence ID" value="SYZ32680.1"/>
    <property type="molecule type" value="Genomic_DNA"/>
</dbReference>
<dbReference type="Proteomes" id="UP000263928">
    <property type="component" value="Unassembled WGS sequence"/>
</dbReference>
<keyword evidence="5" id="KW-0479">Metal-binding</keyword>
<comment type="catalytic activity">
    <reaction evidence="11">
        <text>S-methyl-5'-thioadenosine + phosphate = 5-(methylsulfanyl)-alpha-D-ribose 1-phosphate + adenine</text>
        <dbReference type="Rhea" id="RHEA:11852"/>
        <dbReference type="ChEBI" id="CHEBI:16708"/>
        <dbReference type="ChEBI" id="CHEBI:17509"/>
        <dbReference type="ChEBI" id="CHEBI:43474"/>
        <dbReference type="ChEBI" id="CHEBI:58533"/>
        <dbReference type="EC" id="2.4.2.28"/>
    </reaction>
    <physiologicalReaction direction="left-to-right" evidence="11">
        <dbReference type="Rhea" id="RHEA:11853"/>
    </physiologicalReaction>
</comment>
<evidence type="ECO:0000256" key="11">
    <source>
        <dbReference type="ARBA" id="ARBA00049893"/>
    </source>
</evidence>
<evidence type="ECO:0000256" key="8">
    <source>
        <dbReference type="ARBA" id="ARBA00023008"/>
    </source>
</evidence>
<keyword evidence="6" id="KW-0378">Hydrolase</keyword>
<dbReference type="PANTHER" id="PTHR30616:SF2">
    <property type="entry name" value="PURINE NUCLEOSIDE PHOSPHORYLASE LACC1"/>
    <property type="match status" value="1"/>
</dbReference>
<dbReference type="Gene3D" id="3.60.140.10">
    <property type="entry name" value="CNF1/YfiH-like putative cysteine hydrolases"/>
    <property type="match status" value="1"/>
</dbReference>
<dbReference type="InterPro" id="IPR003730">
    <property type="entry name" value="Cu_polyphenol_OxRdtase"/>
</dbReference>
<accession>A0A383S3V5</accession>
<evidence type="ECO:0000256" key="6">
    <source>
        <dbReference type="ARBA" id="ARBA00022801"/>
    </source>
</evidence>
<comment type="function">
    <text evidence="2">Purine nucleoside enzyme that catalyzes the phosphorolysis of adenosine and inosine nucleosides, yielding D-ribose 1-phosphate and the respective free bases, adenine and hypoxanthine. Also catalyzes the phosphorolysis of S-methyl-5'-thioadenosine into adenine and S-methyl-5-thio-alpha-D-ribose 1-phosphate. Also has adenosine deaminase activity.</text>
</comment>
<evidence type="ECO:0000313" key="13">
    <source>
        <dbReference type="Proteomes" id="UP000263928"/>
    </source>
</evidence>
<keyword evidence="8" id="KW-0186">Copper</keyword>
<sequence>MFAFLSEPACAADGDVDVAFTDREGGASVGAFASLNLGRTREDDQGALRANMAALRTRLALPPISVVHQVHGATVRTITSGDLPGPDDWLGESVPGQRPLEKADALVTNLPGAPLAIRVADCVPVLLADTEAGVIGAAHAGRQGLLAGVLTATVATMRELGATRIHAWVGPHICGDCYEVPEQLQAASCAIIPELEATTSWGTPALDLGAGAHAVLERDGVSVEHHDPCTRTTPQLFSHRRDHGVTGRQIGLIWRAGRGGRSEGRG</sequence>
<evidence type="ECO:0000256" key="3">
    <source>
        <dbReference type="ARBA" id="ARBA00007353"/>
    </source>
</evidence>